<dbReference type="EMBL" id="RBCJ01000002">
    <property type="protein sequence ID" value="RKN81546.1"/>
    <property type="molecule type" value="Genomic_DNA"/>
</dbReference>
<organism evidence="1 2">
    <name type="scientific">Ulvibacterium marinum</name>
    <dbReference type="NCBI Taxonomy" id="2419782"/>
    <lineage>
        <taxon>Bacteria</taxon>
        <taxon>Pseudomonadati</taxon>
        <taxon>Bacteroidota</taxon>
        <taxon>Flavobacteriia</taxon>
        <taxon>Flavobacteriales</taxon>
        <taxon>Flavobacteriaceae</taxon>
        <taxon>Ulvibacterium</taxon>
    </lineage>
</organism>
<sequence length="297" mass="33148">MKKIGFLWLVFLVLVGCEDVVEVDLPEVDSRLFVDAFIRVDENNPITRIRVNAGLTSSFFDDIPPADLQDITIINLDRPSGSGIPSFVTLTQTSPGVYEAQEGTSFFTSGRLLLSITHEGQSYAALTNYIPAVPIEQVSQGDQTLFSGDETEIIISFVDAPDREDYYLFDLDFNEYLVTEDLFYPGQRFEFSYFYDDGLDEGQELQISLMGVDIGFYNYMNQLIVQSGGDQGPFQTPTATVRGNIINVTGVNIDDIDFENINSLEDLEGIDPENVREGFPLGYFAVSQTYSSSIIIE</sequence>
<protein>
    <submittedName>
        <fullName evidence="1">DUF4249 family protein</fullName>
    </submittedName>
</protein>
<reference evidence="1 2" key="1">
    <citation type="submission" date="2018-10" db="EMBL/GenBank/DDBJ databases">
        <title>Ulvibacterium marinum gen. nov., sp. nov., a novel marine bacterium of the family Flavobacteriaceae, isolated from a culture of the green alga Ulva prolifera.</title>
        <authorList>
            <person name="Zhang Z."/>
        </authorList>
    </citation>
    <scope>NUCLEOTIDE SEQUENCE [LARGE SCALE GENOMIC DNA]</scope>
    <source>
        <strain evidence="1 2">CCMM003</strain>
    </source>
</reference>
<evidence type="ECO:0000313" key="1">
    <source>
        <dbReference type="EMBL" id="RKN81546.1"/>
    </source>
</evidence>
<proteinExistence type="predicted"/>
<dbReference type="AlphaFoldDB" id="A0A3B0CER0"/>
<comment type="caution">
    <text evidence="1">The sequence shown here is derived from an EMBL/GenBank/DDBJ whole genome shotgun (WGS) entry which is preliminary data.</text>
</comment>
<dbReference type="InterPro" id="IPR025345">
    <property type="entry name" value="DUF4249"/>
</dbReference>
<accession>A0A3B0CER0</accession>
<keyword evidence="2" id="KW-1185">Reference proteome</keyword>
<dbReference type="OrthoDB" id="1430047at2"/>
<gene>
    <name evidence="1" type="ORF">D7Z94_11585</name>
</gene>
<dbReference type="RefSeq" id="WP_120711701.1">
    <property type="nucleotide sequence ID" value="NZ_RBCJ01000002.1"/>
</dbReference>
<dbReference type="Pfam" id="PF14054">
    <property type="entry name" value="DUF4249"/>
    <property type="match status" value="1"/>
</dbReference>
<dbReference type="Proteomes" id="UP000276603">
    <property type="component" value="Unassembled WGS sequence"/>
</dbReference>
<dbReference type="PROSITE" id="PS51257">
    <property type="entry name" value="PROKAR_LIPOPROTEIN"/>
    <property type="match status" value="1"/>
</dbReference>
<name>A0A3B0CER0_9FLAO</name>
<evidence type="ECO:0000313" key="2">
    <source>
        <dbReference type="Proteomes" id="UP000276603"/>
    </source>
</evidence>